<accession>A0A4S5BTW6</accession>
<evidence type="ECO:0000256" key="1">
    <source>
        <dbReference type="ARBA" id="ARBA00004141"/>
    </source>
</evidence>
<evidence type="ECO:0000313" key="7">
    <source>
        <dbReference type="Proteomes" id="UP000306236"/>
    </source>
</evidence>
<keyword evidence="2 5" id="KW-0812">Transmembrane</keyword>
<proteinExistence type="inferred from homology"/>
<dbReference type="AlphaFoldDB" id="A0A4S5BTW6"/>
<comment type="subcellular location">
    <subcellularLocation>
        <location evidence="5">Cell membrane</location>
        <topology evidence="5">Multi-pass membrane protein</topology>
    </subcellularLocation>
    <subcellularLocation>
        <location evidence="1">Membrane</location>
        <topology evidence="1">Multi-pass membrane protein</topology>
    </subcellularLocation>
</comment>
<evidence type="ECO:0000256" key="3">
    <source>
        <dbReference type="ARBA" id="ARBA00022989"/>
    </source>
</evidence>
<name>A0A4S5BTW6_9BURK</name>
<keyword evidence="7" id="KW-1185">Reference proteome</keyword>
<dbReference type="RefSeq" id="WP_136406540.1">
    <property type="nucleotide sequence ID" value="NZ_SSWX01000011.1"/>
</dbReference>
<evidence type="ECO:0000256" key="4">
    <source>
        <dbReference type="ARBA" id="ARBA00023136"/>
    </source>
</evidence>
<feature type="transmembrane region" description="Helical" evidence="5">
    <location>
        <begin position="107"/>
        <end position="126"/>
    </location>
</feature>
<feature type="transmembrane region" description="Helical" evidence="5">
    <location>
        <begin position="174"/>
        <end position="193"/>
    </location>
</feature>
<feature type="transmembrane region" description="Helical" evidence="5">
    <location>
        <begin position="12"/>
        <end position="40"/>
    </location>
</feature>
<feature type="transmembrane region" description="Helical" evidence="5">
    <location>
        <begin position="138"/>
        <end position="154"/>
    </location>
</feature>
<dbReference type="OrthoDB" id="7029178at2"/>
<dbReference type="Proteomes" id="UP000306236">
    <property type="component" value="Unassembled WGS sequence"/>
</dbReference>
<gene>
    <name evidence="6" type="ORF">E8K88_10120</name>
</gene>
<feature type="transmembrane region" description="Helical" evidence="5">
    <location>
        <begin position="238"/>
        <end position="257"/>
    </location>
</feature>
<dbReference type="InterPro" id="IPR002781">
    <property type="entry name" value="TM_pro_TauE-like"/>
</dbReference>
<protein>
    <recommendedName>
        <fullName evidence="5">Probable membrane transporter protein</fullName>
    </recommendedName>
</protein>
<feature type="transmembrane region" description="Helical" evidence="5">
    <location>
        <begin position="83"/>
        <end position="101"/>
    </location>
</feature>
<reference evidence="6 7" key="1">
    <citation type="submission" date="2019-04" db="EMBL/GenBank/DDBJ databases">
        <title>Lampropedia sp YIM MLB12 draf genome.</title>
        <authorList>
            <person name="Wang Y.-X."/>
        </authorList>
    </citation>
    <scope>NUCLEOTIDE SEQUENCE [LARGE SCALE GENOMIC DNA]</scope>
    <source>
        <strain evidence="6 7">YIM MLB12</strain>
    </source>
</reference>
<keyword evidence="5" id="KW-1003">Cell membrane</keyword>
<evidence type="ECO:0000256" key="5">
    <source>
        <dbReference type="RuleBase" id="RU363041"/>
    </source>
</evidence>
<evidence type="ECO:0000313" key="6">
    <source>
        <dbReference type="EMBL" id="THJ33266.1"/>
    </source>
</evidence>
<organism evidence="6 7">
    <name type="scientific">Lampropedia aestuarii</name>
    <dbReference type="NCBI Taxonomy" id="2562762"/>
    <lineage>
        <taxon>Bacteria</taxon>
        <taxon>Pseudomonadati</taxon>
        <taxon>Pseudomonadota</taxon>
        <taxon>Betaproteobacteria</taxon>
        <taxon>Burkholderiales</taxon>
        <taxon>Comamonadaceae</taxon>
        <taxon>Lampropedia</taxon>
    </lineage>
</organism>
<comment type="similarity">
    <text evidence="5">Belongs to the 4-toluene sulfonate uptake permease (TSUP) (TC 2.A.102) family.</text>
</comment>
<keyword evidence="3 5" id="KW-1133">Transmembrane helix</keyword>
<feature type="transmembrane region" description="Helical" evidence="5">
    <location>
        <begin position="205"/>
        <end position="223"/>
    </location>
</feature>
<dbReference type="GO" id="GO:0005886">
    <property type="term" value="C:plasma membrane"/>
    <property type="evidence" value="ECO:0007669"/>
    <property type="project" value="UniProtKB-SubCell"/>
</dbReference>
<comment type="caution">
    <text evidence="6">The sequence shown here is derived from an EMBL/GenBank/DDBJ whole genome shotgun (WGS) entry which is preliminary data.</text>
</comment>
<feature type="transmembrane region" description="Helical" evidence="5">
    <location>
        <begin position="52"/>
        <end position="71"/>
    </location>
</feature>
<dbReference type="Pfam" id="PF01925">
    <property type="entry name" value="TauE"/>
    <property type="match status" value="1"/>
</dbReference>
<sequence>MPPDPGFPIADIAAFLLCVALATAIQNVTGFAFGLVLLGLSASLHIASVSDAANAAMVLTLVNAAVSFSGGRARPPWRLMRPALLGSAAGVAIGVLSLAWLSSNAVVYLRALLGITIIACAAALLWHSKPLHQLSKPAAFVRTGFLSGLLGGLFSSSGPPLVYHMYRQPLSHELVRQALLLAFAFNACLRLVFVIPAGQMSAHSMVLAACAIPVVFGITRWQLGRPIALPQALLKKMAAALLVLSGLGLLVSALQAIV</sequence>
<dbReference type="EMBL" id="SSWX01000011">
    <property type="protein sequence ID" value="THJ33266.1"/>
    <property type="molecule type" value="Genomic_DNA"/>
</dbReference>
<evidence type="ECO:0000256" key="2">
    <source>
        <dbReference type="ARBA" id="ARBA00022692"/>
    </source>
</evidence>
<keyword evidence="4 5" id="KW-0472">Membrane</keyword>